<accession>D0MR93</accession>
<name>D0MR93_PHYIT</name>
<dbReference type="KEGG" id="pif:PITG_00619"/>
<dbReference type="Pfam" id="PF16810">
    <property type="entry name" value="RXLR"/>
    <property type="match status" value="1"/>
</dbReference>
<dbReference type="GeneID" id="9479556"/>
<organism evidence="6 7">
    <name type="scientific">Phytophthora infestans (strain T30-4)</name>
    <name type="common">Potato late blight agent</name>
    <dbReference type="NCBI Taxonomy" id="403677"/>
    <lineage>
        <taxon>Eukaryota</taxon>
        <taxon>Sar</taxon>
        <taxon>Stramenopiles</taxon>
        <taxon>Oomycota</taxon>
        <taxon>Peronosporomycetes</taxon>
        <taxon>Peronosporales</taxon>
        <taxon>Peronosporaceae</taxon>
        <taxon>Phytophthora</taxon>
    </lineage>
</organism>
<evidence type="ECO:0000256" key="4">
    <source>
        <dbReference type="ARBA" id="ARBA00022729"/>
    </source>
</evidence>
<keyword evidence="3 5" id="KW-0964">Secreted</keyword>
<evidence type="ECO:0000256" key="2">
    <source>
        <dbReference type="ARBA" id="ARBA00010400"/>
    </source>
</evidence>
<comment type="function">
    <text evidence="5">Effector that suppresses plant defense responses during pathogen infection.</text>
</comment>
<dbReference type="VEuPathDB" id="FungiDB:PITG_00619"/>
<evidence type="ECO:0000313" key="7">
    <source>
        <dbReference type="Proteomes" id="UP000006643"/>
    </source>
</evidence>
<comment type="subcellular location">
    <subcellularLocation>
        <location evidence="1 5">Secreted</location>
    </subcellularLocation>
</comment>
<dbReference type="RefSeq" id="XP_002909198.1">
    <property type="nucleotide sequence ID" value="XM_002909152.1"/>
</dbReference>
<dbReference type="InParanoid" id="D0MR93"/>
<feature type="signal peptide" evidence="5">
    <location>
        <begin position="1"/>
        <end position="20"/>
    </location>
</feature>
<evidence type="ECO:0000313" key="6">
    <source>
        <dbReference type="EMBL" id="EEY58012.1"/>
    </source>
</evidence>
<dbReference type="OrthoDB" id="92172at2759"/>
<evidence type="ECO:0000256" key="3">
    <source>
        <dbReference type="ARBA" id="ARBA00022525"/>
    </source>
</evidence>
<keyword evidence="7" id="KW-1185">Reference proteome</keyword>
<comment type="domain">
    <text evidence="5">The RxLR-dEER motif acts to carry the protein into the host cell cytoplasm through binding to cell surface phosphatidylinositol-3-phosphate.</text>
</comment>
<dbReference type="EMBL" id="DS028118">
    <property type="protein sequence ID" value="EEY58012.1"/>
    <property type="molecule type" value="Genomic_DNA"/>
</dbReference>
<dbReference type="HOGENOM" id="CLU_1985994_0_0_1"/>
<sequence length="136" mass="16117">MKSFFVFVMFIVSFLAIGEAMETAGCRNNKLAIDPNQRFLRTTTTTEDDTATEEERGIQTRVFDKLGRATGNLRMPQKLKFWIWKKGKWDYNRLKEYLFKGVPKSVYEKDPRFAKILHKYGYYWRKSAMNGHQVRS</sequence>
<keyword evidence="4 5" id="KW-0732">Signal</keyword>
<protein>
    <recommendedName>
        <fullName evidence="5">RxLR effector protein</fullName>
    </recommendedName>
</protein>
<comment type="similarity">
    <text evidence="2 5">Belongs to the RxLR effector family.</text>
</comment>
<reference evidence="7" key="1">
    <citation type="journal article" date="2009" name="Nature">
        <title>Genome sequence and analysis of the Irish potato famine pathogen Phytophthora infestans.</title>
        <authorList>
            <consortium name="The Broad Institute Genome Sequencing Platform"/>
            <person name="Haas B.J."/>
            <person name="Kamoun S."/>
            <person name="Zody M.C."/>
            <person name="Jiang R.H."/>
            <person name="Handsaker R.E."/>
            <person name="Cano L.M."/>
            <person name="Grabherr M."/>
            <person name="Kodira C.D."/>
            <person name="Raffaele S."/>
            <person name="Torto-Alalibo T."/>
            <person name="Bozkurt T.O."/>
            <person name="Ah-Fong A.M."/>
            <person name="Alvarado L."/>
            <person name="Anderson V.L."/>
            <person name="Armstrong M.R."/>
            <person name="Avrova A."/>
            <person name="Baxter L."/>
            <person name="Beynon J."/>
            <person name="Boevink P.C."/>
            <person name="Bollmann S.R."/>
            <person name="Bos J.I."/>
            <person name="Bulone V."/>
            <person name="Cai G."/>
            <person name="Cakir C."/>
            <person name="Carrington J.C."/>
            <person name="Chawner M."/>
            <person name="Conti L."/>
            <person name="Costanzo S."/>
            <person name="Ewan R."/>
            <person name="Fahlgren N."/>
            <person name="Fischbach M.A."/>
            <person name="Fugelstad J."/>
            <person name="Gilroy E.M."/>
            <person name="Gnerre S."/>
            <person name="Green P.J."/>
            <person name="Grenville-Briggs L.J."/>
            <person name="Griffith J."/>
            <person name="Grunwald N.J."/>
            <person name="Horn K."/>
            <person name="Horner N.R."/>
            <person name="Hu C.H."/>
            <person name="Huitema E."/>
            <person name="Jeong D.H."/>
            <person name="Jones A.M."/>
            <person name="Jones J.D."/>
            <person name="Jones R.W."/>
            <person name="Karlsson E.K."/>
            <person name="Kunjeti S.G."/>
            <person name="Lamour K."/>
            <person name="Liu Z."/>
            <person name="Ma L."/>
            <person name="Maclean D."/>
            <person name="Chibucos M.C."/>
            <person name="McDonald H."/>
            <person name="McWalters J."/>
            <person name="Meijer H.J."/>
            <person name="Morgan W."/>
            <person name="Morris P.F."/>
            <person name="Munro C.A."/>
            <person name="O'Neill K."/>
            <person name="Ospina-Giraldo M."/>
            <person name="Pinzon A."/>
            <person name="Pritchard L."/>
            <person name="Ramsahoye B."/>
            <person name="Ren Q."/>
            <person name="Restrepo S."/>
            <person name="Roy S."/>
            <person name="Sadanandom A."/>
            <person name="Savidor A."/>
            <person name="Schornack S."/>
            <person name="Schwartz D.C."/>
            <person name="Schumann U.D."/>
            <person name="Schwessinger B."/>
            <person name="Seyer L."/>
            <person name="Sharpe T."/>
            <person name="Silvar C."/>
            <person name="Song J."/>
            <person name="Studholme D.J."/>
            <person name="Sykes S."/>
            <person name="Thines M."/>
            <person name="van de Vondervoort P.J."/>
            <person name="Phuntumart V."/>
            <person name="Wawra S."/>
            <person name="Weide R."/>
            <person name="Win J."/>
            <person name="Young C."/>
            <person name="Zhou S."/>
            <person name="Fry W."/>
            <person name="Meyers B.C."/>
            <person name="van West P."/>
            <person name="Ristaino J."/>
            <person name="Govers F."/>
            <person name="Birch P.R."/>
            <person name="Whisson S.C."/>
            <person name="Judelson H.S."/>
            <person name="Nusbaum C."/>
        </authorList>
    </citation>
    <scope>NUCLEOTIDE SEQUENCE [LARGE SCALE GENOMIC DNA]</scope>
    <source>
        <strain evidence="7">T30-4</strain>
    </source>
</reference>
<dbReference type="AlphaFoldDB" id="D0MR93"/>
<dbReference type="eggNOG" id="ENOG502RGPA">
    <property type="taxonomic scope" value="Eukaryota"/>
</dbReference>
<dbReference type="InterPro" id="IPR031825">
    <property type="entry name" value="RXLR"/>
</dbReference>
<feature type="chain" id="PRO_5044973907" description="RxLR effector protein" evidence="5">
    <location>
        <begin position="21"/>
        <end position="136"/>
    </location>
</feature>
<gene>
    <name evidence="6" type="ORF">PITG_00619</name>
</gene>
<proteinExistence type="inferred from homology"/>
<evidence type="ECO:0000256" key="1">
    <source>
        <dbReference type="ARBA" id="ARBA00004613"/>
    </source>
</evidence>
<dbReference type="Proteomes" id="UP000006643">
    <property type="component" value="Unassembled WGS sequence"/>
</dbReference>
<evidence type="ECO:0000256" key="5">
    <source>
        <dbReference type="RuleBase" id="RU367124"/>
    </source>
</evidence>
<dbReference type="OMA" id="VKFVIWR"/>